<protein>
    <submittedName>
        <fullName evidence="1">Uncharacterized protein</fullName>
    </submittedName>
</protein>
<comment type="caution">
    <text evidence="1">The sequence shown here is derived from an EMBL/GenBank/DDBJ whole genome shotgun (WGS) entry which is preliminary data.</text>
</comment>
<evidence type="ECO:0000313" key="1">
    <source>
        <dbReference type="EMBL" id="KAA0891657.1"/>
    </source>
</evidence>
<sequence>MKVYQFNPENGFYAGELFEDDEMLEYVEGITTIAPPAYGPGQVPVFDPDKRAWDIMPVMLPRRKVPHVAHRIPRWTPPDNRL</sequence>
<accession>A0A5A9XES3</accession>
<dbReference type="Proteomes" id="UP000324298">
    <property type="component" value="Unassembled WGS sequence"/>
</dbReference>
<dbReference type="OrthoDB" id="5398624at2"/>
<keyword evidence="2" id="KW-1185">Reference proteome</keyword>
<proteinExistence type="predicted"/>
<organism evidence="1 2">
    <name type="scientific">Oryzomonas rubra</name>
    <dbReference type="NCBI Taxonomy" id="2509454"/>
    <lineage>
        <taxon>Bacteria</taxon>
        <taxon>Pseudomonadati</taxon>
        <taxon>Thermodesulfobacteriota</taxon>
        <taxon>Desulfuromonadia</taxon>
        <taxon>Geobacterales</taxon>
        <taxon>Geobacteraceae</taxon>
        <taxon>Oryzomonas</taxon>
    </lineage>
</organism>
<evidence type="ECO:0000313" key="2">
    <source>
        <dbReference type="Proteomes" id="UP000324298"/>
    </source>
</evidence>
<dbReference type="RefSeq" id="WP_149307356.1">
    <property type="nucleotide sequence ID" value="NZ_SRSD01000005.1"/>
</dbReference>
<dbReference type="AlphaFoldDB" id="A0A5A9XES3"/>
<name>A0A5A9XES3_9BACT</name>
<dbReference type="EMBL" id="SRSD01000005">
    <property type="protein sequence ID" value="KAA0891657.1"/>
    <property type="molecule type" value="Genomic_DNA"/>
</dbReference>
<reference evidence="1 2" key="1">
    <citation type="submission" date="2019-04" db="EMBL/GenBank/DDBJ databases">
        <title>Geobacter ruber sp. nov., ferric-reducing bacteria isolated from paddy soil.</title>
        <authorList>
            <person name="Xu Z."/>
            <person name="Masuda Y."/>
            <person name="Itoh H."/>
            <person name="Senoo K."/>
        </authorList>
    </citation>
    <scope>NUCLEOTIDE SEQUENCE [LARGE SCALE GENOMIC DNA]</scope>
    <source>
        <strain evidence="1 2">Red88</strain>
    </source>
</reference>
<gene>
    <name evidence="1" type="ORF">ET418_09420</name>
</gene>